<dbReference type="Proteomes" id="UP000295680">
    <property type="component" value="Unassembled WGS sequence"/>
</dbReference>
<organism evidence="2 3">
    <name type="scientific">Actinocrispum wychmicini</name>
    <dbReference type="NCBI Taxonomy" id="1213861"/>
    <lineage>
        <taxon>Bacteria</taxon>
        <taxon>Bacillati</taxon>
        <taxon>Actinomycetota</taxon>
        <taxon>Actinomycetes</taxon>
        <taxon>Pseudonocardiales</taxon>
        <taxon>Pseudonocardiaceae</taxon>
        <taxon>Actinocrispum</taxon>
    </lineage>
</organism>
<dbReference type="PANTHER" id="PTHR43433:SF1">
    <property type="entry name" value="BLL5160 PROTEIN"/>
    <property type="match status" value="1"/>
</dbReference>
<dbReference type="OrthoDB" id="3249793at2"/>
<dbReference type="PRINTS" id="PR00111">
    <property type="entry name" value="ABHYDROLASE"/>
</dbReference>
<dbReference type="AlphaFoldDB" id="A0A4R2JMH3"/>
<dbReference type="EMBL" id="SLWS01000005">
    <property type="protein sequence ID" value="TCO58298.1"/>
    <property type="molecule type" value="Genomic_DNA"/>
</dbReference>
<gene>
    <name evidence="2" type="ORF">EV192_105363</name>
</gene>
<accession>A0A4R2JMH3</accession>
<dbReference type="PANTHER" id="PTHR43433">
    <property type="entry name" value="HYDROLASE, ALPHA/BETA FOLD FAMILY PROTEIN"/>
    <property type="match status" value="1"/>
</dbReference>
<dbReference type="GO" id="GO:0003824">
    <property type="term" value="F:catalytic activity"/>
    <property type="evidence" value="ECO:0007669"/>
    <property type="project" value="UniProtKB-ARBA"/>
</dbReference>
<name>A0A4R2JMH3_9PSEU</name>
<feature type="domain" description="AB hydrolase-1" evidence="1">
    <location>
        <begin position="27"/>
        <end position="262"/>
    </location>
</feature>
<evidence type="ECO:0000313" key="2">
    <source>
        <dbReference type="EMBL" id="TCO58298.1"/>
    </source>
</evidence>
<dbReference type="InterPro" id="IPR000073">
    <property type="entry name" value="AB_hydrolase_1"/>
</dbReference>
<reference evidence="2 3" key="1">
    <citation type="submission" date="2019-03" db="EMBL/GenBank/DDBJ databases">
        <title>Genomic Encyclopedia of Type Strains, Phase IV (KMG-IV): sequencing the most valuable type-strain genomes for metagenomic binning, comparative biology and taxonomic classification.</title>
        <authorList>
            <person name="Goeker M."/>
        </authorList>
    </citation>
    <scope>NUCLEOTIDE SEQUENCE [LARGE SCALE GENOMIC DNA]</scope>
    <source>
        <strain evidence="2 3">DSM 45934</strain>
    </source>
</reference>
<dbReference type="Pfam" id="PF00561">
    <property type="entry name" value="Abhydrolase_1"/>
    <property type="match status" value="1"/>
</dbReference>
<keyword evidence="3" id="KW-1185">Reference proteome</keyword>
<protein>
    <submittedName>
        <fullName evidence="2">Pimeloyl-ACP methyl ester carboxylesterase</fullName>
    </submittedName>
</protein>
<comment type="caution">
    <text evidence="2">The sequence shown here is derived from an EMBL/GenBank/DDBJ whole genome shotgun (WGS) entry which is preliminary data.</text>
</comment>
<sequence>MERPTHVAHLPVGDLEYCLEHRGPRTVLVLHGGHMRAGLALGEEVFADDGYTILAPSRPGYGRTPVSTGRSEAGFADAVRSLCEHLGITEIAAAVGSSAGGRAAVTLAARHPDLVRRVILQSAVGPLPWPAPHVRLGAHIVFAAATERATWSAVRLLMRRAPDAGLRLLLPDLSVTPVHKVLKGLNVDHRAELIELFSSMRSGHGFRNDLTANPDVTSQVHQPTLVIATRTDGAVPFTHARQLATAIPNARLIESRADSHFIWFGPDWPDIATEIRAFLHSEPPAIHD</sequence>
<dbReference type="RefSeq" id="WP_132118955.1">
    <property type="nucleotide sequence ID" value="NZ_SLWS01000005.1"/>
</dbReference>
<dbReference type="SUPFAM" id="SSF53474">
    <property type="entry name" value="alpha/beta-Hydrolases"/>
    <property type="match status" value="1"/>
</dbReference>
<dbReference type="InterPro" id="IPR029058">
    <property type="entry name" value="AB_hydrolase_fold"/>
</dbReference>
<dbReference type="InterPro" id="IPR050471">
    <property type="entry name" value="AB_hydrolase"/>
</dbReference>
<evidence type="ECO:0000259" key="1">
    <source>
        <dbReference type="Pfam" id="PF00561"/>
    </source>
</evidence>
<dbReference type="Gene3D" id="3.40.50.1820">
    <property type="entry name" value="alpha/beta hydrolase"/>
    <property type="match status" value="1"/>
</dbReference>
<evidence type="ECO:0000313" key="3">
    <source>
        <dbReference type="Proteomes" id="UP000295680"/>
    </source>
</evidence>
<proteinExistence type="predicted"/>